<dbReference type="GO" id="GO:0005248">
    <property type="term" value="F:voltage-gated sodium channel activity"/>
    <property type="evidence" value="ECO:0007669"/>
    <property type="project" value="TreeGrafter"/>
</dbReference>
<evidence type="ECO:0000256" key="5">
    <source>
        <dbReference type="SAM" id="Phobius"/>
    </source>
</evidence>
<dbReference type="InterPro" id="IPR005821">
    <property type="entry name" value="Ion_trans_dom"/>
</dbReference>
<evidence type="ECO:0000259" key="6">
    <source>
        <dbReference type="Pfam" id="PF00520"/>
    </source>
</evidence>
<organism evidence="7 8">
    <name type="scientific">Cymbomonas tetramitiformis</name>
    <dbReference type="NCBI Taxonomy" id="36881"/>
    <lineage>
        <taxon>Eukaryota</taxon>
        <taxon>Viridiplantae</taxon>
        <taxon>Chlorophyta</taxon>
        <taxon>Pyramimonadophyceae</taxon>
        <taxon>Pyramimonadales</taxon>
        <taxon>Pyramimonadaceae</taxon>
        <taxon>Cymbomonas</taxon>
    </lineage>
</organism>
<reference evidence="7 8" key="1">
    <citation type="journal article" date="2015" name="Genome Biol. Evol.">
        <title>Comparative Genomics of a Bacterivorous Green Alga Reveals Evolutionary Causalities and Consequences of Phago-Mixotrophic Mode of Nutrition.</title>
        <authorList>
            <person name="Burns J.A."/>
            <person name="Paasch A."/>
            <person name="Narechania A."/>
            <person name="Kim E."/>
        </authorList>
    </citation>
    <scope>NUCLEOTIDE SEQUENCE [LARGE SCALE GENOMIC DNA]</scope>
    <source>
        <strain evidence="7 8">PLY_AMNH</strain>
    </source>
</reference>
<evidence type="ECO:0000256" key="3">
    <source>
        <dbReference type="ARBA" id="ARBA00022989"/>
    </source>
</evidence>
<evidence type="ECO:0000256" key="2">
    <source>
        <dbReference type="ARBA" id="ARBA00022692"/>
    </source>
</evidence>
<dbReference type="AlphaFoldDB" id="A0AAE0C1T8"/>
<dbReference type="EMBL" id="LGRX02029416">
    <property type="protein sequence ID" value="KAK3246853.1"/>
    <property type="molecule type" value="Genomic_DNA"/>
</dbReference>
<keyword evidence="8" id="KW-1185">Reference proteome</keyword>
<name>A0AAE0C1T8_9CHLO</name>
<protein>
    <recommendedName>
        <fullName evidence="6">Ion transport domain-containing protein</fullName>
    </recommendedName>
</protein>
<feature type="transmembrane region" description="Helical" evidence="5">
    <location>
        <begin position="124"/>
        <end position="144"/>
    </location>
</feature>
<comment type="caution">
    <text evidence="7">The sequence shown here is derived from an EMBL/GenBank/DDBJ whole genome shotgun (WGS) entry which is preliminary data.</text>
</comment>
<keyword evidence="3 5" id="KW-1133">Transmembrane helix</keyword>
<dbReference type="InterPro" id="IPR027359">
    <property type="entry name" value="Volt_channel_dom_sf"/>
</dbReference>
<feature type="transmembrane region" description="Helical" evidence="5">
    <location>
        <begin position="150"/>
        <end position="176"/>
    </location>
</feature>
<gene>
    <name evidence="7" type="ORF">CYMTET_43625</name>
</gene>
<dbReference type="Proteomes" id="UP001190700">
    <property type="component" value="Unassembled WGS sequence"/>
</dbReference>
<proteinExistence type="predicted"/>
<evidence type="ECO:0000313" key="8">
    <source>
        <dbReference type="Proteomes" id="UP001190700"/>
    </source>
</evidence>
<keyword evidence="2 5" id="KW-0812">Transmembrane</keyword>
<dbReference type="Pfam" id="PF00520">
    <property type="entry name" value="Ion_trans"/>
    <property type="match status" value="1"/>
</dbReference>
<accession>A0AAE0C1T8</accession>
<dbReference type="InterPro" id="IPR043203">
    <property type="entry name" value="VGCC_Ca_Na"/>
</dbReference>
<dbReference type="Gene3D" id="1.20.120.350">
    <property type="entry name" value="Voltage-gated potassium channels. Chain C"/>
    <property type="match status" value="1"/>
</dbReference>
<feature type="domain" description="Ion transport" evidence="6">
    <location>
        <begin position="87"/>
        <end position="359"/>
    </location>
</feature>
<comment type="subcellular location">
    <subcellularLocation>
        <location evidence="1">Membrane</location>
        <topology evidence="1">Multi-pass membrane protein</topology>
    </subcellularLocation>
</comment>
<dbReference type="PANTHER" id="PTHR10037">
    <property type="entry name" value="VOLTAGE-GATED CATION CHANNEL CALCIUM AND SODIUM"/>
    <property type="match status" value="1"/>
</dbReference>
<evidence type="ECO:0000256" key="1">
    <source>
        <dbReference type="ARBA" id="ARBA00004141"/>
    </source>
</evidence>
<evidence type="ECO:0000313" key="7">
    <source>
        <dbReference type="EMBL" id="KAK3246853.1"/>
    </source>
</evidence>
<dbReference type="Gene3D" id="1.10.287.70">
    <property type="match status" value="1"/>
</dbReference>
<dbReference type="PANTHER" id="PTHR10037:SF62">
    <property type="entry name" value="SODIUM CHANNEL PROTEIN 60E"/>
    <property type="match status" value="1"/>
</dbReference>
<dbReference type="SUPFAM" id="SSF81324">
    <property type="entry name" value="Voltage-gated potassium channels"/>
    <property type="match status" value="1"/>
</dbReference>
<feature type="transmembrane region" description="Helical" evidence="5">
    <location>
        <begin position="92"/>
        <end position="117"/>
    </location>
</feature>
<dbReference type="GO" id="GO:0001518">
    <property type="term" value="C:voltage-gated sodium channel complex"/>
    <property type="evidence" value="ECO:0007669"/>
    <property type="project" value="TreeGrafter"/>
</dbReference>
<feature type="transmembrane region" description="Helical" evidence="5">
    <location>
        <begin position="214"/>
        <end position="233"/>
    </location>
</feature>
<feature type="transmembrane region" description="Helical" evidence="5">
    <location>
        <begin position="327"/>
        <end position="354"/>
    </location>
</feature>
<evidence type="ECO:0000256" key="4">
    <source>
        <dbReference type="ARBA" id="ARBA00023136"/>
    </source>
</evidence>
<keyword evidence="4 5" id="KW-0472">Membrane</keyword>
<sequence>MLGASSQANAHEIVAHDDVYQPRSSSNGRATLGSFPSKNPVTFSSGSQTFTSTVAVGFQTENVSTSLYFLSPDNRFRVFCTKLVEDPLFDKFLLTAIIFTTIALVAESSGVSGAFWSNLEIACLLVYAFDLTLKFIAYGFFAYLSTPLNFLDFICTLSNLMLLFPAVSSISGLGALKVVRCIRILEPLRSLRRYPRLQILSETLYQGFPEMAKLITVVGFIVIVFGIVGLQLFRGLLHHRCHAVDGNGEMTGVVTRTCMLDRMQAVTKGFYCEANEVCAFYQSNPNGGTTGFDNILEAMYTVFQSITLEGWTDTMYKLTDAAGQLSVIYSLAIVVTGAFVVMNLALAVIFDSYLSCKEQVRAERRSPGA</sequence>